<feature type="chain" id="PRO_5024335243" evidence="1">
    <location>
        <begin position="26"/>
        <end position="848"/>
    </location>
</feature>
<dbReference type="GO" id="GO:0004180">
    <property type="term" value="F:carboxypeptidase activity"/>
    <property type="evidence" value="ECO:0007669"/>
    <property type="project" value="UniProtKB-KW"/>
</dbReference>
<reference evidence="2 3" key="1">
    <citation type="submission" date="2019-09" db="EMBL/GenBank/DDBJ databases">
        <title>Genome sequence and assembly of Taibaiella sp.</title>
        <authorList>
            <person name="Chhetri G."/>
        </authorList>
    </citation>
    <scope>NUCLEOTIDE SEQUENCE [LARGE SCALE GENOMIC DNA]</scope>
    <source>
        <strain evidence="2 3">KVB11</strain>
    </source>
</reference>
<proteinExistence type="predicted"/>
<gene>
    <name evidence="2" type="ORF">F0919_05580</name>
</gene>
<accession>A0A5M6CQ97</accession>
<keyword evidence="2" id="KW-0645">Protease</keyword>
<protein>
    <submittedName>
        <fullName evidence="2">Carboxypeptidase-like regulatory domain-containing protein</fullName>
    </submittedName>
</protein>
<evidence type="ECO:0000313" key="3">
    <source>
        <dbReference type="Proteomes" id="UP000323632"/>
    </source>
</evidence>
<keyword evidence="2" id="KW-0378">Hydrolase</keyword>
<organism evidence="2 3">
    <name type="scientific">Taibaiella lutea</name>
    <dbReference type="NCBI Taxonomy" id="2608001"/>
    <lineage>
        <taxon>Bacteria</taxon>
        <taxon>Pseudomonadati</taxon>
        <taxon>Bacteroidota</taxon>
        <taxon>Chitinophagia</taxon>
        <taxon>Chitinophagales</taxon>
        <taxon>Chitinophagaceae</taxon>
        <taxon>Taibaiella</taxon>
    </lineage>
</organism>
<evidence type="ECO:0000256" key="1">
    <source>
        <dbReference type="SAM" id="SignalP"/>
    </source>
</evidence>
<dbReference type="Proteomes" id="UP000323632">
    <property type="component" value="Unassembled WGS sequence"/>
</dbReference>
<name>A0A5M6CQ97_9BACT</name>
<sequence>MTSSQKPKQLIALVLVMLTAFSIHAQTLIKGVVKDAKSGQVMPFVSVGIKGTTSGTTTDVNGYYEVGTSENVTKIEYSFLGYITVTKSFTVGQTQTINVTMEEDAHTLDEVVVKPKKEKYRNKNNPAVELIRQVIDHKEQNRMKHYDYTHYLEYDKMQMALNNTPQGFKNSKLLKKYQFVLDNVDTTRFEGKALLPIYIEENISQKYFKRSPEKHKTIVTANKHVTFDERYINNESISTYMKNLYQNVDLYENNIYVVTNSFLSPIADMSPSFYKFYITDTVMNQGVKLVELSFYPRNKSDLLFQGKMYVTLDGHYGVQKAVMTVNKDINLNWVTDLHLTLDFERSADETFHLSKTDLLVNFGVFQGKKGLFGERTVTIKNFDMTTPIADSVFDGPSTVTLADASSHSDSYWMENRPDSLSTTEANTYKNMDSLNNMKSFKRLMWFTTTFLAGYNVNGPVEFGPLSTFYSFNPVEGFRLRFGGRTTPELSKRVFGEAYGAYGFKDKRWKYYVGGTYSLNNKSIYAYPLNYIRASVQEETSIPGQSLQFVQEDNFLLSFKRGVNDKYMYNKIYSLDWVAEFGDHMGVKATFKNWKQEAAGGLNFIHADGTNDTIPTIHTSEVGLEWRWAPHEQFFQRKLYRTPIPNVYPIMTLGVKWGIPDFLGGDYKYKTFYGSVYKRFYLSQLGLADVVVNAGYIFGSVPYPLLNIAQANQTYAYQLQAYSMMNFLEFVSDKYVSLNVDYHMYGFIFNKVPLFKKLKLREVATFKLLYGGLRDENRPDKNPDQLKFPTDQFGNVSTYSLEKQPYMEVSVGVENIFNLIRVDFVKRLSYLEYQNVPKYGVRARINFDF</sequence>
<dbReference type="SUPFAM" id="SSF49464">
    <property type="entry name" value="Carboxypeptidase regulatory domain-like"/>
    <property type="match status" value="1"/>
</dbReference>
<dbReference type="Gene3D" id="2.60.40.1120">
    <property type="entry name" value="Carboxypeptidase-like, regulatory domain"/>
    <property type="match status" value="1"/>
</dbReference>
<dbReference type="InterPro" id="IPR008969">
    <property type="entry name" value="CarboxyPept-like_regulatory"/>
</dbReference>
<comment type="caution">
    <text evidence="2">The sequence shown here is derived from an EMBL/GenBank/DDBJ whole genome shotgun (WGS) entry which is preliminary data.</text>
</comment>
<dbReference type="InterPro" id="IPR043741">
    <property type="entry name" value="DUF5686"/>
</dbReference>
<dbReference type="RefSeq" id="WP_150031719.1">
    <property type="nucleotide sequence ID" value="NZ_VWSH01000001.1"/>
</dbReference>
<dbReference type="AlphaFoldDB" id="A0A5M6CQ97"/>
<dbReference type="Pfam" id="PF13715">
    <property type="entry name" value="CarbopepD_reg_2"/>
    <property type="match status" value="1"/>
</dbReference>
<keyword evidence="2" id="KW-0121">Carboxypeptidase</keyword>
<keyword evidence="1" id="KW-0732">Signal</keyword>
<feature type="signal peptide" evidence="1">
    <location>
        <begin position="1"/>
        <end position="25"/>
    </location>
</feature>
<dbReference type="EMBL" id="VWSH01000001">
    <property type="protein sequence ID" value="KAA5537143.1"/>
    <property type="molecule type" value="Genomic_DNA"/>
</dbReference>
<dbReference type="Pfam" id="PF18939">
    <property type="entry name" value="DUF5686"/>
    <property type="match status" value="1"/>
</dbReference>
<keyword evidence="3" id="KW-1185">Reference proteome</keyword>
<evidence type="ECO:0000313" key="2">
    <source>
        <dbReference type="EMBL" id="KAA5537143.1"/>
    </source>
</evidence>